<keyword evidence="1" id="KW-0812">Transmembrane</keyword>
<feature type="transmembrane region" description="Helical" evidence="1">
    <location>
        <begin position="16"/>
        <end position="37"/>
    </location>
</feature>
<evidence type="ECO:0008006" key="4">
    <source>
        <dbReference type="Google" id="ProtNLM"/>
    </source>
</evidence>
<keyword evidence="1" id="KW-0472">Membrane</keyword>
<keyword evidence="3" id="KW-1185">Reference proteome</keyword>
<feature type="transmembrane region" description="Helical" evidence="1">
    <location>
        <begin position="121"/>
        <end position="143"/>
    </location>
</feature>
<accession>A0ABT6BN16</accession>
<name>A0ABT6BN16_9BACT</name>
<reference evidence="2 3" key="1">
    <citation type="submission" date="2023-03" db="EMBL/GenBank/DDBJ databases">
        <title>Genome sequencing of Aquirufa.</title>
        <authorList>
            <person name="Pitt A."/>
            <person name="Hahn M.W."/>
        </authorList>
    </citation>
    <scope>NUCLEOTIDE SEQUENCE [LARGE SCALE GENOMIC DNA]</scope>
    <source>
        <strain evidence="2 3">WAEICH-18A</strain>
    </source>
</reference>
<organism evidence="2 3">
    <name type="scientific">Aquirufa aurantiipilula</name>
    <dbReference type="NCBI Taxonomy" id="2696561"/>
    <lineage>
        <taxon>Bacteria</taxon>
        <taxon>Pseudomonadati</taxon>
        <taxon>Bacteroidota</taxon>
        <taxon>Cytophagia</taxon>
        <taxon>Cytophagales</taxon>
        <taxon>Flectobacillaceae</taxon>
        <taxon>Aquirufa</taxon>
    </lineage>
</organism>
<proteinExistence type="predicted"/>
<dbReference type="EMBL" id="JARJOW010000008">
    <property type="protein sequence ID" value="MDF5691556.1"/>
    <property type="molecule type" value="Genomic_DNA"/>
</dbReference>
<evidence type="ECO:0000313" key="3">
    <source>
        <dbReference type="Proteomes" id="UP001321344"/>
    </source>
</evidence>
<sequence length="170" mass="19789">MSKSTMHNSMRVYHRYLGFFLTGIMAVYALSGTVLIFRETDFLKSEKQIEKSIPKDIKTEDLGKEMRMRDFKVEKEEGGIVYFKNGSFNRQTGIAQFKVKSLPFVMEKMVNMHKATTNSPLFFMNIFFGMSLLFFVISTFWMFLPKTAIFKKGLYFTLAGIILTLLMLFI</sequence>
<keyword evidence="1" id="KW-1133">Transmembrane helix</keyword>
<protein>
    <recommendedName>
        <fullName evidence="4">PepSY domain-containing protein</fullName>
    </recommendedName>
</protein>
<dbReference type="RefSeq" id="WP_276344782.1">
    <property type="nucleotide sequence ID" value="NZ_JARJOW010000008.1"/>
</dbReference>
<comment type="caution">
    <text evidence="2">The sequence shown here is derived from an EMBL/GenBank/DDBJ whole genome shotgun (WGS) entry which is preliminary data.</text>
</comment>
<feature type="transmembrane region" description="Helical" evidence="1">
    <location>
        <begin position="149"/>
        <end position="169"/>
    </location>
</feature>
<dbReference type="Proteomes" id="UP001321344">
    <property type="component" value="Unassembled WGS sequence"/>
</dbReference>
<evidence type="ECO:0000313" key="2">
    <source>
        <dbReference type="EMBL" id="MDF5691556.1"/>
    </source>
</evidence>
<evidence type="ECO:0000256" key="1">
    <source>
        <dbReference type="SAM" id="Phobius"/>
    </source>
</evidence>
<gene>
    <name evidence="2" type="ORF">PQG43_11840</name>
</gene>